<evidence type="ECO:0000256" key="2">
    <source>
        <dbReference type="ARBA" id="ARBA00022490"/>
    </source>
</evidence>
<dbReference type="Pfam" id="PF08245">
    <property type="entry name" value="Mur_ligase_M"/>
    <property type="match status" value="1"/>
</dbReference>
<dbReference type="Gene3D" id="3.40.1190.10">
    <property type="entry name" value="Mur-like, catalytic domain"/>
    <property type="match status" value="1"/>
</dbReference>
<dbReference type="AlphaFoldDB" id="A0A1F4TPF4"/>
<feature type="binding site" evidence="11">
    <location>
        <position position="172"/>
    </location>
    <ligand>
        <name>UDP-N-acetyl-alpha-D-muramoyl-L-alanyl-D-glutamate</name>
        <dbReference type="ChEBI" id="CHEBI:83900"/>
    </ligand>
</feature>
<dbReference type="EC" id="6.3.2.-" evidence="11"/>
<dbReference type="InterPro" id="IPR005761">
    <property type="entry name" value="UDP-N-AcMur-Glu-dNH2Pim_ligase"/>
</dbReference>
<feature type="modified residue" description="N6-carboxylysine" evidence="11">
    <location>
        <position position="212"/>
    </location>
</feature>
<dbReference type="SUPFAM" id="SSF53244">
    <property type="entry name" value="MurD-like peptide ligases, peptide-binding domain"/>
    <property type="match status" value="1"/>
</dbReference>
<organism evidence="16 17">
    <name type="scientific">candidate division WOR-1 bacterium RIFOXYC2_FULL_41_25</name>
    <dbReference type="NCBI Taxonomy" id="1802586"/>
    <lineage>
        <taxon>Bacteria</taxon>
        <taxon>Bacillati</taxon>
        <taxon>Saganbacteria</taxon>
    </lineage>
</organism>
<dbReference type="GO" id="GO:0005737">
    <property type="term" value="C:cytoplasm"/>
    <property type="evidence" value="ECO:0007669"/>
    <property type="project" value="UniProtKB-SubCell"/>
</dbReference>
<dbReference type="GO" id="GO:0008360">
    <property type="term" value="P:regulation of cell shape"/>
    <property type="evidence" value="ECO:0007669"/>
    <property type="project" value="UniProtKB-KW"/>
</dbReference>
<dbReference type="Pfam" id="PF01225">
    <property type="entry name" value="Mur_ligase"/>
    <property type="match status" value="1"/>
</dbReference>
<dbReference type="InterPro" id="IPR018109">
    <property type="entry name" value="Folylpolyglutamate_synth_CS"/>
</dbReference>
<comment type="subcellular location">
    <subcellularLocation>
        <location evidence="11 12">Cytoplasm</location>
    </subcellularLocation>
</comment>
<evidence type="ECO:0000313" key="16">
    <source>
        <dbReference type="EMBL" id="OGC34591.1"/>
    </source>
</evidence>
<dbReference type="PANTHER" id="PTHR23135">
    <property type="entry name" value="MUR LIGASE FAMILY MEMBER"/>
    <property type="match status" value="1"/>
</dbReference>
<dbReference type="PROSITE" id="PS01011">
    <property type="entry name" value="FOLYLPOLYGLU_SYNT_1"/>
    <property type="match status" value="1"/>
</dbReference>
<evidence type="ECO:0000256" key="5">
    <source>
        <dbReference type="ARBA" id="ARBA00022741"/>
    </source>
</evidence>
<comment type="caution">
    <text evidence="11">Lacks conserved residue(s) required for the propagation of feature annotation.</text>
</comment>
<keyword evidence="11" id="KW-0460">Magnesium</keyword>
<name>A0A1F4TPF4_UNCSA</name>
<evidence type="ECO:0000256" key="11">
    <source>
        <dbReference type="HAMAP-Rule" id="MF_00208"/>
    </source>
</evidence>
<proteinExistence type="inferred from homology"/>
<feature type="binding site" evidence="11">
    <location>
        <begin position="145"/>
        <end position="146"/>
    </location>
    <ligand>
        <name>UDP-N-acetyl-alpha-D-muramoyl-L-alanyl-D-glutamate</name>
        <dbReference type="ChEBI" id="CHEBI:83900"/>
    </ligand>
</feature>
<dbReference type="NCBIfam" id="NF001126">
    <property type="entry name" value="PRK00139.1-4"/>
    <property type="match status" value="1"/>
</dbReference>
<dbReference type="Gene3D" id="3.90.190.20">
    <property type="entry name" value="Mur ligase, C-terminal domain"/>
    <property type="match status" value="1"/>
</dbReference>
<dbReference type="NCBIfam" id="NF001124">
    <property type="entry name" value="PRK00139.1-2"/>
    <property type="match status" value="1"/>
</dbReference>
<evidence type="ECO:0000256" key="4">
    <source>
        <dbReference type="ARBA" id="ARBA00022618"/>
    </source>
</evidence>
<dbReference type="UniPathway" id="UPA00219"/>
<keyword evidence="9 11" id="KW-0131">Cell cycle</keyword>
<evidence type="ECO:0000259" key="15">
    <source>
        <dbReference type="Pfam" id="PF08245"/>
    </source>
</evidence>
<keyword evidence="6 11" id="KW-0067">ATP-binding</keyword>
<reference evidence="16 17" key="1">
    <citation type="journal article" date="2016" name="Nat. Commun.">
        <title>Thousands of microbial genomes shed light on interconnected biogeochemical processes in an aquifer system.</title>
        <authorList>
            <person name="Anantharaman K."/>
            <person name="Brown C.T."/>
            <person name="Hug L.A."/>
            <person name="Sharon I."/>
            <person name="Castelle C.J."/>
            <person name="Probst A.J."/>
            <person name="Thomas B.C."/>
            <person name="Singh A."/>
            <person name="Wilkins M.J."/>
            <person name="Karaoz U."/>
            <person name="Brodie E.L."/>
            <person name="Williams K.H."/>
            <person name="Hubbard S.S."/>
            <person name="Banfield J.F."/>
        </authorList>
    </citation>
    <scope>NUCLEOTIDE SEQUENCE [LARGE SCALE GENOMIC DNA]</scope>
</reference>
<dbReference type="InterPro" id="IPR004101">
    <property type="entry name" value="Mur_ligase_C"/>
</dbReference>
<dbReference type="SUPFAM" id="SSF63418">
    <property type="entry name" value="MurE/MurF N-terminal domain"/>
    <property type="match status" value="1"/>
</dbReference>
<feature type="binding site" evidence="11">
    <location>
        <position position="180"/>
    </location>
    <ligand>
        <name>UDP-N-acetyl-alpha-D-muramoyl-L-alanyl-D-glutamate</name>
        <dbReference type="ChEBI" id="CHEBI:83900"/>
    </ligand>
</feature>
<keyword evidence="7 11" id="KW-0133">Cell shape</keyword>
<dbReference type="PANTHER" id="PTHR23135:SF4">
    <property type="entry name" value="UDP-N-ACETYLMURAMOYL-L-ALANYL-D-GLUTAMATE--2,6-DIAMINOPIMELATE LIGASE MURE HOMOLOG, CHLOROPLASTIC"/>
    <property type="match status" value="1"/>
</dbReference>
<evidence type="ECO:0000256" key="10">
    <source>
        <dbReference type="ARBA" id="ARBA00023316"/>
    </source>
</evidence>
<dbReference type="InterPro" id="IPR036615">
    <property type="entry name" value="Mur_ligase_C_dom_sf"/>
</dbReference>
<dbReference type="InterPro" id="IPR013221">
    <property type="entry name" value="Mur_ligase_cen"/>
</dbReference>
<dbReference type="GO" id="GO:0004326">
    <property type="term" value="F:tetrahydrofolylpolyglutamate synthase activity"/>
    <property type="evidence" value="ECO:0007669"/>
    <property type="project" value="InterPro"/>
</dbReference>
<evidence type="ECO:0000256" key="1">
    <source>
        <dbReference type="ARBA" id="ARBA00005898"/>
    </source>
</evidence>
<evidence type="ECO:0000256" key="3">
    <source>
        <dbReference type="ARBA" id="ARBA00022598"/>
    </source>
</evidence>
<evidence type="ECO:0000259" key="14">
    <source>
        <dbReference type="Pfam" id="PF02875"/>
    </source>
</evidence>
<feature type="domain" description="Mur ligase central" evidence="15">
    <location>
        <begin position="110"/>
        <end position="307"/>
    </location>
</feature>
<keyword evidence="3 11" id="KW-0436">Ligase</keyword>
<evidence type="ECO:0000256" key="8">
    <source>
        <dbReference type="ARBA" id="ARBA00022984"/>
    </source>
</evidence>
<comment type="pathway">
    <text evidence="11 12">Cell wall biogenesis; peptidoglycan biosynthesis.</text>
</comment>
<dbReference type="InterPro" id="IPR035911">
    <property type="entry name" value="MurE/MurF_N"/>
</dbReference>
<evidence type="ECO:0000256" key="6">
    <source>
        <dbReference type="ARBA" id="ARBA00022840"/>
    </source>
</evidence>
<keyword evidence="4 11" id="KW-0132">Cell division</keyword>
<comment type="caution">
    <text evidence="16">The sequence shown here is derived from an EMBL/GenBank/DDBJ whole genome shotgun (WGS) entry which is preliminary data.</text>
</comment>
<feature type="binding site" evidence="11">
    <location>
        <begin position="112"/>
        <end position="118"/>
    </location>
    <ligand>
        <name>ATP</name>
        <dbReference type="ChEBI" id="CHEBI:30616"/>
    </ligand>
</feature>
<keyword evidence="10 11" id="KW-0961">Cell wall biogenesis/degradation</keyword>
<dbReference type="SUPFAM" id="SSF53623">
    <property type="entry name" value="MurD-like peptide ligases, catalytic domain"/>
    <property type="match status" value="1"/>
</dbReference>
<feature type="binding site" evidence="11">
    <location>
        <position position="178"/>
    </location>
    <ligand>
        <name>UDP-N-acetyl-alpha-D-muramoyl-L-alanyl-D-glutamate</name>
        <dbReference type="ChEBI" id="CHEBI:83900"/>
    </ligand>
</feature>
<evidence type="ECO:0000259" key="13">
    <source>
        <dbReference type="Pfam" id="PF01225"/>
    </source>
</evidence>
<dbReference type="Pfam" id="PF02875">
    <property type="entry name" value="Mur_ligase_C"/>
    <property type="match status" value="1"/>
</dbReference>
<comment type="function">
    <text evidence="11">Catalyzes the addition of an amino acid to the nucleotide precursor UDP-N-acetylmuramoyl-L-alanyl-D-glutamate (UMAG) in the biosynthesis of bacterial cell-wall peptidoglycan.</text>
</comment>
<feature type="domain" description="Mur ligase N-terminal catalytic" evidence="13">
    <location>
        <begin position="25"/>
        <end position="96"/>
    </location>
</feature>
<dbReference type="InterPro" id="IPR036565">
    <property type="entry name" value="Mur-like_cat_sf"/>
</dbReference>
<keyword evidence="2 11" id="KW-0963">Cytoplasm</keyword>
<feature type="domain" description="Mur ligase C-terminal" evidence="14">
    <location>
        <begin position="330"/>
        <end position="464"/>
    </location>
</feature>
<feature type="binding site" evidence="11">
    <location>
        <position position="32"/>
    </location>
    <ligand>
        <name>UDP-N-acetyl-alpha-D-muramoyl-L-alanyl-D-glutamate</name>
        <dbReference type="ChEBI" id="CHEBI:83900"/>
    </ligand>
</feature>
<dbReference type="HAMAP" id="MF_00208">
    <property type="entry name" value="MurE"/>
    <property type="match status" value="1"/>
</dbReference>
<sequence length="490" mass="53911">MCKFALGILDLFWTLYFDLGAFMKYKGITHDSRKVKPGYIYVAIPGAKFNGTDFIPQAVEAGAKLIVAEKDVQVPAGIEFKKVSSARKALAELACEVYDYPSKKLKLIGITGTNGKTTTAYLIQSILKKAGHKTEVIGTINSSLTTPEASDLQPMLAEMVKRGVTHCVMEVSSHALSQLRVAGCEFAVAIFTNLTHDHLDFHQNMEQYLAAKLELFKMLPNDGIAIINADDPYTNKVMAVVPGEVVTYGIGQAKHELRNTKHNDFDTNIVSIKVMAKEMLLRINSLDIRTNLIGLPNVYNIVAAYQCALVLGVPQRVIKQGIEALKTVPGRVEPVDCGQPFRVIVDFAHSPDALQKLIETFRPLTEGKVILVFGCPGDRDKAKRPVMGEIAGRLADLVIVTTDDPHGEEPQAIIDDIIRSKSKAQSSKEIPSSKLKVQIDRKKAIEQALSMAKKGDTVLIAGRGHEQFQDFNGKKVSLDDREVVEKYLSH</sequence>
<evidence type="ECO:0000256" key="9">
    <source>
        <dbReference type="ARBA" id="ARBA00023306"/>
    </source>
</evidence>
<evidence type="ECO:0000256" key="7">
    <source>
        <dbReference type="ARBA" id="ARBA00022960"/>
    </source>
</evidence>
<dbReference type="GO" id="GO:0051301">
    <property type="term" value="P:cell division"/>
    <property type="evidence" value="ECO:0007669"/>
    <property type="project" value="UniProtKB-KW"/>
</dbReference>
<dbReference type="GO" id="GO:0071555">
    <property type="term" value="P:cell wall organization"/>
    <property type="evidence" value="ECO:0007669"/>
    <property type="project" value="UniProtKB-KW"/>
</dbReference>
<dbReference type="Gene3D" id="3.40.1390.10">
    <property type="entry name" value="MurE/MurF, N-terminal domain"/>
    <property type="match status" value="1"/>
</dbReference>
<keyword evidence="8 11" id="KW-0573">Peptidoglycan synthesis</keyword>
<accession>A0A1F4TPF4</accession>
<gene>
    <name evidence="11" type="primary">murE</name>
    <name evidence="16" type="ORF">A2462_04595</name>
</gene>
<dbReference type="EMBL" id="MEUI01000014">
    <property type="protein sequence ID" value="OGC34591.1"/>
    <property type="molecule type" value="Genomic_DNA"/>
</dbReference>
<evidence type="ECO:0000256" key="12">
    <source>
        <dbReference type="RuleBase" id="RU004135"/>
    </source>
</evidence>
<keyword evidence="5 11" id="KW-0547">Nucleotide-binding</keyword>
<dbReference type="GO" id="GO:0005524">
    <property type="term" value="F:ATP binding"/>
    <property type="evidence" value="ECO:0007669"/>
    <property type="project" value="UniProtKB-UniRule"/>
</dbReference>
<comment type="PTM">
    <text evidence="11">Carboxylation is probably crucial for Mg(2+) binding and, consequently, for the gamma-phosphate positioning of ATP.</text>
</comment>
<dbReference type="Proteomes" id="UP000177309">
    <property type="component" value="Unassembled WGS sequence"/>
</dbReference>
<dbReference type="NCBIfam" id="TIGR01085">
    <property type="entry name" value="murE"/>
    <property type="match status" value="1"/>
</dbReference>
<comment type="similarity">
    <text evidence="1 11">Belongs to the MurCDEF family. MurE subfamily.</text>
</comment>
<dbReference type="GO" id="GO:0000287">
    <property type="term" value="F:magnesium ion binding"/>
    <property type="evidence" value="ECO:0007669"/>
    <property type="project" value="UniProtKB-UniRule"/>
</dbReference>
<dbReference type="GO" id="GO:0009252">
    <property type="term" value="P:peptidoglycan biosynthetic process"/>
    <property type="evidence" value="ECO:0007669"/>
    <property type="project" value="UniProtKB-UniRule"/>
</dbReference>
<dbReference type="InterPro" id="IPR000713">
    <property type="entry name" value="Mur_ligase_N"/>
</dbReference>
<evidence type="ECO:0000313" key="17">
    <source>
        <dbReference type="Proteomes" id="UP000177309"/>
    </source>
</evidence>
<comment type="cofactor">
    <cofactor evidence="11">
        <name>Mg(2+)</name>
        <dbReference type="ChEBI" id="CHEBI:18420"/>
    </cofactor>
</comment>
<protein>
    <recommendedName>
        <fullName evidence="11">UDP-N-acetylmuramyl-tripeptide synthetase</fullName>
        <ecNumber evidence="11">6.3.2.-</ecNumber>
    </recommendedName>
    <alternativeName>
        <fullName evidence="11">UDP-MurNAc-tripeptide synthetase</fullName>
    </alternativeName>
</protein>